<dbReference type="GO" id="GO:0005829">
    <property type="term" value="C:cytosol"/>
    <property type="evidence" value="ECO:0007669"/>
    <property type="project" value="TreeGrafter"/>
</dbReference>
<sequence>MWSLGLLLASASVVSAACPFMSGGEEVSESQKGPLDRRQQSPADPTEQFLSQFYVDDKDSWITTDVAVPIDEQISLKAGNKGPTLLEDFAFRQKITHFDHERIPERVVHARGFGAHGVFTSYNNWANITAASFLNTTGKETPVFVRFSTVGGSRGSADSVRDVHGFATRLYTDEGNYDIVGNSIPVFFIQDAIQFPDLVHAVKPKPDSEIPQAATGHDSAWDYFTQQPSTLHTVFWAMSGHGIPRSLRHIDGFAIHTFRLVTDSGKTTFAKIRWRTLQGKSSMVFEEAQALAGKNPDYHRQDLWDAIASGKFPEWELGFQLVEEADQYKFDFDLLDPTKFIPEDQVPFTPIGKMVLNRNPLNFFAETEQAGFQPSHIVRGIDFTEDPLLQGRTFSYPDTQINRLGGVNSEQLPINRARIPFHNNNRDGASQMYIHLNKAPYTPNTLNMGSPRPANRTHGRGFFTAPGRAVNGPFARELSPSFQDHWSQVRLFYNSLHPTERQFLVNALRFDTAGVQSESIRRNAITQLNLIDNNLAKRVARAIGIPPPAPDPTYYHNKTTVRVGAFGTTLEKLDGLRIALLTSGDAQQGVKTANRLRDAFNKADKGVDIYVVGPSLDPTNGVNTPYAAAHGAIFDGVVVVDGLVTNDSTLYPNGRPLQIVTDAYMYGKPIGAVGSRSDQAINSVLAASGHASQSLQQPGVYLSSDVSDEFARQFLDGLRHNRFLNRFPLDADAELP</sequence>
<evidence type="ECO:0000256" key="3">
    <source>
        <dbReference type="ARBA" id="ARBA00012314"/>
    </source>
</evidence>
<evidence type="ECO:0000256" key="6">
    <source>
        <dbReference type="ARBA" id="ARBA00022723"/>
    </source>
</evidence>
<feature type="chain" id="PRO_5002545306" description="Catalase" evidence="16">
    <location>
        <begin position="17"/>
        <end position="736"/>
    </location>
</feature>
<keyword evidence="6 10" id="KW-0479">Metal-binding</keyword>
<evidence type="ECO:0000259" key="17">
    <source>
        <dbReference type="SMART" id="SM01060"/>
    </source>
</evidence>
<dbReference type="AlphaFoldDB" id="A0A0G2I194"/>
<dbReference type="InterPro" id="IPR029062">
    <property type="entry name" value="Class_I_gatase-like"/>
</dbReference>
<comment type="cofactor">
    <cofactor evidence="1 10 12">
        <name>heme</name>
        <dbReference type="ChEBI" id="CHEBI:30413"/>
    </cofactor>
</comment>
<evidence type="ECO:0000256" key="8">
    <source>
        <dbReference type="ARBA" id="ARBA00023004"/>
    </source>
</evidence>
<dbReference type="InterPro" id="IPR043156">
    <property type="entry name" value="Catalase_clade2_helical"/>
</dbReference>
<evidence type="ECO:0000256" key="2">
    <source>
        <dbReference type="ARBA" id="ARBA00005329"/>
    </source>
</evidence>
<comment type="caution">
    <text evidence="18">The sequence shown here is derived from an EMBL/GenBank/DDBJ whole genome shotgun (WGS) entry which is preliminary data.</text>
</comment>
<dbReference type="SUPFAM" id="SSF56634">
    <property type="entry name" value="Heme-dependent catalase-like"/>
    <property type="match status" value="1"/>
</dbReference>
<name>A0A0G2I194_9EURO</name>
<keyword evidence="16" id="KW-0732">Signal</keyword>
<dbReference type="PROSITE" id="PS00437">
    <property type="entry name" value="CATALASE_1"/>
    <property type="match status" value="1"/>
</dbReference>
<accession>A0A0G2I194</accession>
<dbReference type="GO" id="GO:0042744">
    <property type="term" value="P:hydrogen peroxide catabolic process"/>
    <property type="evidence" value="ECO:0007669"/>
    <property type="project" value="UniProtKB-UniRule"/>
</dbReference>
<dbReference type="OrthoDB" id="6880011at2759"/>
<evidence type="ECO:0000256" key="13">
    <source>
        <dbReference type="RuleBase" id="RU000498"/>
    </source>
</evidence>
<comment type="catalytic activity">
    <reaction evidence="10 13">
        <text>2 H2O2 = O2 + 2 H2O</text>
        <dbReference type="Rhea" id="RHEA:20309"/>
        <dbReference type="ChEBI" id="CHEBI:15377"/>
        <dbReference type="ChEBI" id="CHEBI:15379"/>
        <dbReference type="ChEBI" id="CHEBI:16240"/>
        <dbReference type="EC" id="1.11.1.6"/>
    </reaction>
</comment>
<keyword evidence="4 10" id="KW-0575">Peroxidase</keyword>
<dbReference type="GO" id="GO:0046872">
    <property type="term" value="F:metal ion binding"/>
    <property type="evidence" value="ECO:0007669"/>
    <property type="project" value="UniProtKB-KW"/>
</dbReference>
<gene>
    <name evidence="18" type="ORF">EMCG_09634</name>
</gene>
<dbReference type="InterPro" id="IPR011614">
    <property type="entry name" value="Catalase_core"/>
</dbReference>
<dbReference type="InterPro" id="IPR041399">
    <property type="entry name" value="Catalase_large_C"/>
</dbReference>
<dbReference type="PIRSF" id="PIRSF038927">
    <property type="entry name" value="Catalase_clade2"/>
    <property type="match status" value="1"/>
</dbReference>
<feature type="binding site" description="axial binding residue" evidence="12">
    <location>
        <position position="396"/>
    </location>
    <ligand>
        <name>heme</name>
        <dbReference type="ChEBI" id="CHEBI:30413"/>
    </ligand>
    <ligandPart>
        <name>Fe</name>
        <dbReference type="ChEBI" id="CHEBI:18248"/>
    </ligandPart>
</feature>
<evidence type="ECO:0000313" key="18">
    <source>
        <dbReference type="EMBL" id="KKZ64377.1"/>
    </source>
</evidence>
<dbReference type="InterPro" id="IPR002226">
    <property type="entry name" value="Catalase_haem_BS"/>
</dbReference>
<evidence type="ECO:0000256" key="1">
    <source>
        <dbReference type="ARBA" id="ARBA00001971"/>
    </source>
</evidence>
<keyword evidence="7 10" id="KW-0560">Oxidoreductase</keyword>
<feature type="domain" description="Catalase core" evidence="17">
    <location>
        <begin position="63"/>
        <end position="450"/>
    </location>
</feature>
<dbReference type="Proteomes" id="UP000034164">
    <property type="component" value="Unassembled WGS sequence"/>
</dbReference>
<protein>
    <recommendedName>
        <fullName evidence="3 10">Catalase</fullName>
        <ecNumber evidence="3 10">1.11.1.6</ecNumber>
    </recommendedName>
</protein>
<reference evidence="19" key="1">
    <citation type="journal article" date="2015" name="PLoS Genet.">
        <title>The dynamic genome and transcriptome of the human fungal pathogen Blastomyces and close relative Emmonsia.</title>
        <authorList>
            <person name="Munoz J.F."/>
            <person name="Gauthier G.M."/>
            <person name="Desjardins C.A."/>
            <person name="Gallo J.E."/>
            <person name="Holder J."/>
            <person name="Sullivan T.D."/>
            <person name="Marty A.J."/>
            <person name="Carmen J.C."/>
            <person name="Chen Z."/>
            <person name="Ding L."/>
            <person name="Gujja S."/>
            <person name="Magrini V."/>
            <person name="Misas E."/>
            <person name="Mitreva M."/>
            <person name="Priest M."/>
            <person name="Saif S."/>
            <person name="Whiston E.A."/>
            <person name="Young S."/>
            <person name="Zeng Q."/>
            <person name="Goldman W.E."/>
            <person name="Mardis E.R."/>
            <person name="Taylor J.W."/>
            <person name="McEwen J.G."/>
            <person name="Clay O.K."/>
            <person name="Klein B.S."/>
            <person name="Cuomo C.A."/>
        </authorList>
    </citation>
    <scope>NUCLEOTIDE SEQUENCE [LARGE SCALE GENOMIC DNA]</scope>
    <source>
        <strain evidence="19">UAMH 3008</strain>
    </source>
</reference>
<evidence type="ECO:0000313" key="19">
    <source>
        <dbReference type="Proteomes" id="UP000034164"/>
    </source>
</evidence>
<evidence type="ECO:0000256" key="16">
    <source>
        <dbReference type="SAM" id="SignalP"/>
    </source>
</evidence>
<proteinExistence type="inferred from homology"/>
<dbReference type="Pfam" id="PF06628">
    <property type="entry name" value="Catalase-rel"/>
    <property type="match status" value="1"/>
</dbReference>
<dbReference type="Gene3D" id="3.40.50.880">
    <property type="match status" value="1"/>
</dbReference>
<comment type="function">
    <text evidence="10">Occurs in almost all aerobically respiring organisms and serves to protect cells from the toxic effects of hydrogen peroxide.</text>
</comment>
<evidence type="ECO:0000256" key="11">
    <source>
        <dbReference type="PIRSR" id="PIRSR038927-1"/>
    </source>
</evidence>
<keyword evidence="8 10" id="KW-0408">Iron</keyword>
<dbReference type="InterPro" id="IPR024712">
    <property type="entry name" value="Catalase_clade2"/>
</dbReference>
<dbReference type="SMART" id="SM01060">
    <property type="entry name" value="Catalase"/>
    <property type="match status" value="1"/>
</dbReference>
<dbReference type="Pfam" id="PF00199">
    <property type="entry name" value="Catalase"/>
    <property type="match status" value="1"/>
</dbReference>
<dbReference type="InterPro" id="IPR020835">
    <property type="entry name" value="Catalase_sf"/>
</dbReference>
<dbReference type="Gene3D" id="2.40.180.10">
    <property type="entry name" value="Catalase core domain"/>
    <property type="match status" value="1"/>
</dbReference>
<feature type="active site" evidence="11">
    <location>
        <position position="182"/>
    </location>
</feature>
<comment type="similarity">
    <text evidence="2 10 13">Belongs to the catalase family.</text>
</comment>
<evidence type="ECO:0000256" key="12">
    <source>
        <dbReference type="PIRSR" id="PIRSR038927-2"/>
    </source>
</evidence>
<feature type="active site" evidence="11">
    <location>
        <position position="109"/>
    </location>
</feature>
<dbReference type="PROSITE" id="PS51402">
    <property type="entry name" value="CATALASE_3"/>
    <property type="match status" value="1"/>
</dbReference>
<evidence type="ECO:0000256" key="10">
    <source>
        <dbReference type="PIRNR" id="PIRNR038927"/>
    </source>
</evidence>
<dbReference type="InterPro" id="IPR018028">
    <property type="entry name" value="Catalase"/>
</dbReference>
<organism evidence="18 19">
    <name type="scientific">[Emmonsia] crescens</name>
    <dbReference type="NCBI Taxonomy" id="73230"/>
    <lineage>
        <taxon>Eukaryota</taxon>
        <taxon>Fungi</taxon>
        <taxon>Dikarya</taxon>
        <taxon>Ascomycota</taxon>
        <taxon>Pezizomycotina</taxon>
        <taxon>Eurotiomycetes</taxon>
        <taxon>Eurotiomycetidae</taxon>
        <taxon>Onygenales</taxon>
        <taxon>Ajellomycetaceae</taxon>
        <taxon>Emergomyces</taxon>
    </lineage>
</organism>
<dbReference type="InterPro" id="IPR024708">
    <property type="entry name" value="Catalase_AS"/>
</dbReference>
<dbReference type="EC" id="1.11.1.6" evidence="3 10"/>
<evidence type="ECO:0000256" key="14">
    <source>
        <dbReference type="RuleBase" id="RU004142"/>
    </source>
</evidence>
<keyword evidence="5 10" id="KW-0349">Heme</keyword>
<dbReference type="EMBL" id="LCZI01000800">
    <property type="protein sequence ID" value="KKZ64377.1"/>
    <property type="molecule type" value="Genomic_DNA"/>
</dbReference>
<dbReference type="InterPro" id="IPR010582">
    <property type="entry name" value="Catalase_immune_responsive"/>
</dbReference>
<dbReference type="VEuPathDB" id="FungiDB:EMCG_09634"/>
<dbReference type="GO" id="GO:0070301">
    <property type="term" value="P:cellular response to hydrogen peroxide"/>
    <property type="evidence" value="ECO:0007669"/>
    <property type="project" value="UniProtKB-ARBA"/>
</dbReference>
<evidence type="ECO:0000256" key="4">
    <source>
        <dbReference type="ARBA" id="ARBA00022559"/>
    </source>
</evidence>
<evidence type="ECO:0000256" key="15">
    <source>
        <dbReference type="SAM" id="MobiDB-lite"/>
    </source>
</evidence>
<evidence type="ECO:0000256" key="5">
    <source>
        <dbReference type="ARBA" id="ARBA00022617"/>
    </source>
</evidence>
<keyword evidence="9 10" id="KW-0376">Hydrogen peroxide</keyword>
<dbReference type="FunFam" id="2.40.180.10:FF:000003">
    <property type="entry name" value="Catalase"/>
    <property type="match status" value="1"/>
</dbReference>
<dbReference type="Pfam" id="PF18011">
    <property type="entry name" value="Catalase_C"/>
    <property type="match status" value="1"/>
</dbReference>
<feature type="signal peptide" evidence="16">
    <location>
        <begin position="1"/>
        <end position="16"/>
    </location>
</feature>
<feature type="region of interest" description="Disordered" evidence="15">
    <location>
        <begin position="25"/>
        <end position="44"/>
    </location>
</feature>
<dbReference type="PANTHER" id="PTHR42821:SF3">
    <property type="entry name" value="CATALASE B"/>
    <property type="match status" value="1"/>
</dbReference>
<evidence type="ECO:0000256" key="7">
    <source>
        <dbReference type="ARBA" id="ARBA00023002"/>
    </source>
</evidence>
<evidence type="ECO:0000256" key="9">
    <source>
        <dbReference type="ARBA" id="ARBA00023324"/>
    </source>
</evidence>
<dbReference type="PANTHER" id="PTHR42821">
    <property type="entry name" value="CATALASE"/>
    <property type="match status" value="1"/>
</dbReference>
<dbReference type="PRINTS" id="PR00067">
    <property type="entry name" value="CATALASE"/>
</dbReference>
<dbReference type="PROSITE" id="PS00438">
    <property type="entry name" value="CATALASE_2"/>
    <property type="match status" value="1"/>
</dbReference>
<dbReference type="GO" id="GO:0004096">
    <property type="term" value="F:catalase activity"/>
    <property type="evidence" value="ECO:0007669"/>
    <property type="project" value="UniProtKB-UniRule"/>
</dbReference>
<dbReference type="GO" id="GO:0020037">
    <property type="term" value="F:heme binding"/>
    <property type="evidence" value="ECO:0007669"/>
    <property type="project" value="UniProtKB-UniRule"/>
</dbReference>
<comment type="function">
    <text evidence="14">Catalyzes the degradation of hydrogen peroxide (H(2)O(2)) generated by peroxisomal oxidases to water and oxygen, thereby protecting cells from the toxic effects of hydrogen peroxide.</text>
</comment>
<dbReference type="Gene3D" id="1.20.1370.20">
    <property type="match status" value="1"/>
</dbReference>